<reference evidence="2 3" key="1">
    <citation type="submission" date="2024-02" db="EMBL/GenBank/DDBJ databases">
        <authorList>
            <person name="Chen Y."/>
            <person name="Shah S."/>
            <person name="Dougan E. K."/>
            <person name="Thang M."/>
            <person name="Chan C."/>
        </authorList>
    </citation>
    <scope>NUCLEOTIDE SEQUENCE [LARGE SCALE GENOMIC DNA]</scope>
</reference>
<feature type="region of interest" description="Disordered" evidence="1">
    <location>
        <begin position="37"/>
        <end position="59"/>
    </location>
</feature>
<name>A0ABP0RFX3_9DINO</name>
<gene>
    <name evidence="2" type="ORF">SCF082_LOCUS46591</name>
</gene>
<keyword evidence="3" id="KW-1185">Reference proteome</keyword>
<dbReference type="EMBL" id="CAXAMM010041462">
    <property type="protein sequence ID" value="CAK9099479.1"/>
    <property type="molecule type" value="Genomic_DNA"/>
</dbReference>
<evidence type="ECO:0000313" key="3">
    <source>
        <dbReference type="Proteomes" id="UP001642464"/>
    </source>
</evidence>
<evidence type="ECO:0000313" key="2">
    <source>
        <dbReference type="EMBL" id="CAK9099479.1"/>
    </source>
</evidence>
<sequence>METVDDAKWIVEHVNGNVPQNLTDPVTVVFATPRADRAKGKGMKLGGRVHAASGGETQW</sequence>
<organism evidence="2 3">
    <name type="scientific">Durusdinium trenchii</name>
    <dbReference type="NCBI Taxonomy" id="1381693"/>
    <lineage>
        <taxon>Eukaryota</taxon>
        <taxon>Sar</taxon>
        <taxon>Alveolata</taxon>
        <taxon>Dinophyceae</taxon>
        <taxon>Suessiales</taxon>
        <taxon>Symbiodiniaceae</taxon>
        <taxon>Durusdinium</taxon>
    </lineage>
</organism>
<dbReference type="Proteomes" id="UP001642464">
    <property type="component" value="Unassembled WGS sequence"/>
</dbReference>
<evidence type="ECO:0000256" key="1">
    <source>
        <dbReference type="SAM" id="MobiDB-lite"/>
    </source>
</evidence>
<proteinExistence type="predicted"/>
<accession>A0ABP0RFX3</accession>
<comment type="caution">
    <text evidence="2">The sequence shown here is derived from an EMBL/GenBank/DDBJ whole genome shotgun (WGS) entry which is preliminary data.</text>
</comment>
<protein>
    <submittedName>
        <fullName evidence="2">Single-stranded-interacting protein 2</fullName>
    </submittedName>
</protein>